<accession>A0ABR9QXA2</accession>
<keyword evidence="3" id="KW-1185">Reference proteome</keyword>
<dbReference type="Proteomes" id="UP001516588">
    <property type="component" value="Unassembled WGS sequence"/>
</dbReference>
<organism evidence="2 3">
    <name type="scientific">Gallibacter intestinalis</name>
    <dbReference type="NCBI Taxonomy" id="2779356"/>
    <lineage>
        <taxon>Bacteria</taxon>
        <taxon>Bacillati</taxon>
        <taxon>Bacillota</taxon>
        <taxon>Clostridia</taxon>
        <taxon>Eubacteriales</taxon>
        <taxon>Eubacteriaceae</taxon>
        <taxon>Gallibacter</taxon>
    </lineage>
</organism>
<reference evidence="2 3" key="1">
    <citation type="submission" date="2020-10" db="EMBL/GenBank/DDBJ databases">
        <title>ChiBAC.</title>
        <authorList>
            <person name="Zenner C."/>
            <person name="Hitch T.C.A."/>
            <person name="Clavel T."/>
        </authorList>
    </citation>
    <scope>NUCLEOTIDE SEQUENCE [LARGE SCALE GENOMIC DNA]</scope>
    <source>
        <strain evidence="2 3">DSM 108706</strain>
    </source>
</reference>
<gene>
    <name evidence="2" type="ORF">INF20_04340</name>
</gene>
<comment type="caution">
    <text evidence="2">The sequence shown here is derived from an EMBL/GenBank/DDBJ whole genome shotgun (WGS) entry which is preliminary data.</text>
</comment>
<dbReference type="EMBL" id="JADCKA010000005">
    <property type="protein sequence ID" value="MBE5035512.1"/>
    <property type="molecule type" value="Genomic_DNA"/>
</dbReference>
<evidence type="ECO:0000313" key="3">
    <source>
        <dbReference type="Proteomes" id="UP001516588"/>
    </source>
</evidence>
<keyword evidence="1" id="KW-1133">Transmembrane helix</keyword>
<dbReference type="RefSeq" id="WP_226385158.1">
    <property type="nucleotide sequence ID" value="NZ_JADCKA010000005.1"/>
</dbReference>
<evidence type="ECO:0008006" key="4">
    <source>
        <dbReference type="Google" id="ProtNLM"/>
    </source>
</evidence>
<protein>
    <recommendedName>
        <fullName evidence="4">Gram-positive cocci surface proteins LPxTG domain-containing protein</fullName>
    </recommendedName>
</protein>
<sequence>MDSDKGSNKDSESDPVKTSDDFAMAAALTLLVAGGAGCAALLKKKYIK</sequence>
<evidence type="ECO:0000256" key="1">
    <source>
        <dbReference type="SAM" id="Phobius"/>
    </source>
</evidence>
<keyword evidence="1" id="KW-0472">Membrane</keyword>
<proteinExistence type="predicted"/>
<feature type="transmembrane region" description="Helical" evidence="1">
    <location>
        <begin position="22"/>
        <end position="42"/>
    </location>
</feature>
<name>A0ABR9QXA2_9FIRM</name>
<evidence type="ECO:0000313" key="2">
    <source>
        <dbReference type="EMBL" id="MBE5035512.1"/>
    </source>
</evidence>
<keyword evidence="1" id="KW-0812">Transmembrane</keyword>